<dbReference type="PANTHER" id="PTHR22772">
    <property type="entry name" value="NOVEL ZZ TYPE ZINC FINGER DOMAIN CONTAINING PROTEIN"/>
    <property type="match status" value="1"/>
</dbReference>
<dbReference type="OrthoDB" id="661148at2759"/>
<accession>A0A9F2PMP2</accession>
<dbReference type="Gene3D" id="2.60.120.260">
    <property type="entry name" value="Galactose-binding domain-like"/>
    <property type="match status" value="1"/>
</dbReference>
<feature type="region of interest" description="Disordered" evidence="5">
    <location>
        <begin position="1377"/>
        <end position="1475"/>
    </location>
</feature>
<keyword evidence="3" id="KW-0862">Zinc</keyword>
<evidence type="ECO:0000259" key="7">
    <source>
        <dbReference type="PROSITE" id="PS50222"/>
    </source>
</evidence>
<dbReference type="PANTHER" id="PTHR22772:SF4">
    <property type="entry name" value="ZINC FINGER ZZ-TYPE AND EF-HAND DOMAIN-CONTAINING PROTEIN 1"/>
    <property type="match status" value="1"/>
</dbReference>
<dbReference type="Pfam" id="PF03256">
    <property type="entry name" value="ANAPC10"/>
    <property type="match status" value="1"/>
</dbReference>
<feature type="compositionally biased region" description="Gly residues" evidence="5">
    <location>
        <begin position="19"/>
        <end position="30"/>
    </location>
</feature>
<dbReference type="InterPro" id="IPR002048">
    <property type="entry name" value="EF_hand_dom"/>
</dbReference>
<dbReference type="OMA" id="RPTPPCE"/>
<dbReference type="CTD" id="23140"/>
<dbReference type="KEGG" id="pbi:103057570"/>
<keyword evidence="2 4" id="KW-0863">Zinc-finger</keyword>
<dbReference type="GO" id="GO:0005509">
    <property type="term" value="F:calcium ion binding"/>
    <property type="evidence" value="ECO:0007669"/>
    <property type="project" value="InterPro"/>
</dbReference>
<feature type="compositionally biased region" description="Low complexity" evidence="5">
    <location>
        <begin position="1201"/>
        <end position="1212"/>
    </location>
</feature>
<feature type="region of interest" description="Disordered" evidence="5">
    <location>
        <begin position="1950"/>
        <end position="1971"/>
    </location>
</feature>
<protein>
    <submittedName>
        <fullName evidence="10">Zinc finger ZZ-type and EF-hand domain-containing protein 1</fullName>
    </submittedName>
</protein>
<dbReference type="GO" id="GO:0008270">
    <property type="term" value="F:zinc ion binding"/>
    <property type="evidence" value="ECO:0007669"/>
    <property type="project" value="UniProtKB-KW"/>
</dbReference>
<dbReference type="Pfam" id="PF00569">
    <property type="entry name" value="ZZ"/>
    <property type="match status" value="2"/>
</dbReference>
<dbReference type="InterPro" id="IPR040099">
    <property type="entry name" value="ZZEF1"/>
</dbReference>
<organism evidence="9 10">
    <name type="scientific">Python bivittatus</name>
    <name type="common">Burmese python</name>
    <name type="synonym">Python molurus bivittatus</name>
    <dbReference type="NCBI Taxonomy" id="176946"/>
    <lineage>
        <taxon>Eukaryota</taxon>
        <taxon>Metazoa</taxon>
        <taxon>Chordata</taxon>
        <taxon>Craniata</taxon>
        <taxon>Vertebrata</taxon>
        <taxon>Euteleostomi</taxon>
        <taxon>Lepidosauria</taxon>
        <taxon>Squamata</taxon>
        <taxon>Bifurcata</taxon>
        <taxon>Unidentata</taxon>
        <taxon>Episquamata</taxon>
        <taxon>Toxicofera</taxon>
        <taxon>Serpentes</taxon>
        <taxon>Henophidia</taxon>
        <taxon>Pythonidae</taxon>
        <taxon>Python</taxon>
    </lineage>
</organism>
<dbReference type="CDD" id="cd02249">
    <property type="entry name" value="ZZ"/>
    <property type="match status" value="1"/>
</dbReference>
<evidence type="ECO:0000256" key="1">
    <source>
        <dbReference type="ARBA" id="ARBA00022723"/>
    </source>
</evidence>
<feature type="compositionally biased region" description="Polar residues" evidence="5">
    <location>
        <begin position="1437"/>
        <end position="1453"/>
    </location>
</feature>
<dbReference type="SMART" id="SM00291">
    <property type="entry name" value="ZnF_ZZ"/>
    <property type="match status" value="2"/>
</dbReference>
<dbReference type="InterPro" id="IPR047052">
    <property type="entry name" value="ZZEF1_APC10"/>
</dbReference>
<feature type="region of interest" description="Disordered" evidence="5">
    <location>
        <begin position="1196"/>
        <end position="1217"/>
    </location>
</feature>
<dbReference type="RefSeq" id="XP_007425988.1">
    <property type="nucleotide sequence ID" value="XM_007425926.3"/>
</dbReference>
<feature type="compositionally biased region" description="Polar residues" evidence="5">
    <location>
        <begin position="1951"/>
        <end position="1968"/>
    </location>
</feature>
<dbReference type="Proteomes" id="UP000695026">
    <property type="component" value="Unplaced"/>
</dbReference>
<dbReference type="CDD" id="cd08667">
    <property type="entry name" value="APC10-ZZEF1"/>
    <property type="match status" value="1"/>
</dbReference>
<evidence type="ECO:0000256" key="2">
    <source>
        <dbReference type="ARBA" id="ARBA00022771"/>
    </source>
</evidence>
<dbReference type="InterPro" id="IPR035914">
    <property type="entry name" value="Sperma_CUB_dom_sf"/>
</dbReference>
<gene>
    <name evidence="10" type="primary">ZZEF1</name>
</gene>
<dbReference type="Gene3D" id="3.30.60.90">
    <property type="match status" value="2"/>
</dbReference>
<dbReference type="InterPro" id="IPR008979">
    <property type="entry name" value="Galactose-bd-like_sf"/>
</dbReference>
<keyword evidence="9" id="KW-1185">Reference proteome</keyword>
<feature type="region of interest" description="Disordered" evidence="5">
    <location>
        <begin position="1"/>
        <end position="35"/>
    </location>
</feature>
<keyword evidence="1" id="KW-0479">Metal-binding</keyword>
<feature type="domain" description="EF-hand" evidence="7">
    <location>
        <begin position="49"/>
        <end position="84"/>
    </location>
</feature>
<sequence length="2912" mass="327183">MGNVGSHSEGEEEEEEAAAGGGGGGGGGGIESIVTWSNSNSNGAAAAAEERLRSEEAFAQFDPEGDGTVDVENMLEVLKNSSGANLQGELSHVIRQMQSCSLIPGFIDIFSESNERLSLHATMILRFLHRHRITSTVIPYPVLEYFNNICTMRSSVLKDSLDRLLLKEKESPSNLNGNQESDKLKSVSKCYTHIETSSNSADIDKMTNGETSSFWQSDGSARSHWIRLKMKPDVILRHLSIAVAANDQSYMPQQVTVAVGRTASNLQEVRDVHIPSNVTGYVTLLENANISQMYVQINIKRCLSDGCDTRIHGLRAIGYQRVKKAGVSVCDASAIWYWSLLTSLVTASMETNPAIVHAILQNTQKALQHMPPLSLSPGSTDFSSFLSSNVLEEVDSFLLGITSYCASPEVELTLLAFSLARGSLTKVLNSLCTIAGHLEVAYKAASLITSMATVRQNLLYKYGTALQLTLQACDVKGKEDKSGPENLLVEPWTGDGFLTETGKRQASIILSTGTESAFQVTQIRIKVRRGAIGARCGLVFAYNSSSDKFHAEEHFKRFESYNKWKLEDFRHFLKTKSGIVCDELGEEDPVGWFEMEEEWDEAEVKMQQCRISKYLMVKFLCTRQEKAERLGVQGLSVFGYIRSASEEPSRSKICKECDRLNGDTICGMTLLLKTLSFIQQLAQDLVQKKESGLRYKSYLDFSGLDLKLFWNFYSKLHQNPREECIDAQAMLLQLLQSCFSVLTSDPKAAKTEDTAQKRTLESTEAAEELYKHLCEVVNSDSESTPLKTLKQEVTNTLLNGAAIFFPHRHTRREQLFAMLNNITEQKHKPSVQLTFKSLCAYFSDQDPGGLLLLPDKGTSADVDVAQVLTVMRTLLMVMSKECEMLMKDVVLQDTGPVLSSLFWSVQGSLLSWCYLQLKGSDVASKSLATETLTKYVQQFLSNIRTILESLLSQYSRKAIVEKLSNSVFAMVARQLMIFLQDFCILDIPHRSLLQDVSTLTKLLNDLSAESENSPNKMGIESWQQEQPVVLRTWTAESPHNYDNNCHDVTVFLCPGATYFEVEFDERCETERRYDYLEFTDAKGAKTRYDTKVGTDKWPKKVTFKAGPRLQFLFHSDSSNNEWGYKFSVTAYGLPDVDISWGLDLHLLTAKLMGRLASQSMVLKSSQGVGGEIELPPTEVAAVLNSPLWKPVFRHRMRSEQTPEGQKQNQTQQENKKEINSDANCCHKFLLEFSKSDPAQEFCGPNSELFKGLLQACNKQAPKTDIVAGSTIDQAVQSTFAALVYLSPDLYGKLQKYVKSGDKTPLNEEFAQVYLLADGIRIWMLEMKQKFLMGQRSDGEEQQAGEMSEVNPECLAQQCIEKSLLLLNFLPVRTKTEGYNSDNLEDHGQGLNGKRQRTSSVVEADFQASHPSPACEATGFPFPEGGQDSELNKKQVPDSPQTELASAPQSSALEKNSEQEETLSPPSTPTRKPPFSRGRLRLLSFRSMEESKSAPSIKEKYPILKDILDFIKNQSLSHESVLKVLALRKAQAKNILEVLKMILQCLKSLSQPHCFVPPCIIFLLELLACQKDFTNYFGHLEGCGAELHREIRESFYQLLHFLVDALKGFNNYSDKSLLPALSCVQTCLLHLLDMGWEANDLSFFIDIQLPRLLITMSQENISTHDKIICQCNKEEEIADYKQNSEWLDECQEGVFESWCDKISQADPEKQRKMHMFIARYCDLLHVDISCDGCDEIAPWHRYRCLQCSDMDLCKTCFLGGVRPEGHEANHDMVNMEYACNHCQGIIVGQRINCNVCEDFDLCYGCYSAKKYSDSHLPTHSITVYPMVTFRISDCHRLIQPYLHNYSWLLFSALALYSADLTCGKQADGEELSPQVTAHARILQQECIQLIGDCLMKVQHGKGLKSQTLLSMLPEEEPLSENGTLSVDISTESNVENYTSKEIMENNKRPASVIQSNGSGNATEIQTSVNTKKESKVKIENKLSNGLPPKKEMISQEKQTLAFNSDLFTKENISPDIEVSDISPPHQAEEKAMPCQEEVFAECSQKRILGLLAAMLPRLKSGLTMSLINLDQILPLMFDVVISNAGHLNETYHLTLGLLGQLIRRLTPAEVDAAVSKVLSTKHSLVAAGDGSIVPEGWKTTHLLFSLGAVCLDSRVGLDWACTMADILRALNNSSQWHDVIAAFTDHCIKQLPFQLKHTNIFTLLVLVGFPEVLCMGTRSVYMDNAHEAHNVIILKHFTEKNRAVVVDVKTRKRKAVKDLQLIKPCEQDDAESQGQLRQYLQHFVFITSHLLQTSIDSSFAEAVEATWVLSLALKGLYRTLKTHAFEEIRTAFLQAGLLKLLVKKCSKGTGFSKTWLLRDLEILSIMLYSSKKEISSMAEQKDSEFNERDHEQAVNESIVTSDAEQNRLDPLEGLDETTKICFLMTHDALDAPLHILRAMYELHMKRTDSFFLEVQKRFDGEVLTMDERIRTLAQKWQPSKRLHSEEQSSKALDTDMIIVPCLSKPAPCSKATEESNPVTQKLITNTESDLQLSYAKQRRTKSSVLLHKELDSRSKKTVRGYLYRVNEATAVLYARHVLALLLAEWPDDVAISEEMLDLSGPAHMTYILDMLLQLEEKQLCEKILLKVLRGCSGTMLARMALTACQFMEEPGMAVQVRESKHPYNNNTNFEDKVHIPGAIYLSVKFDSQCNTEEGCDELVIASSCDFIHDRHTFSGPPHKWTDFELPGDTLYYRFTTDMSNTEWGYKFTVTAGHLGRFQTGFEILKQMLSEEKVVPHIPLAKVWEWQVGVACRQTGHQRLKAIHLLLKIIQCCGERDCDLTLLKPLWNLFSCLENNMKYDVTKPGVLLPLHRALTELFFVTESRVSELGSLQDYLLALNTEDHLYRCTAQALKNIAAISLAINYPNKSTSPWNL</sequence>
<dbReference type="InterPro" id="IPR000433">
    <property type="entry name" value="Znf_ZZ"/>
</dbReference>
<feature type="domain" description="ZZ-type" evidence="6">
    <location>
        <begin position="1773"/>
        <end position="1828"/>
    </location>
</feature>
<evidence type="ECO:0000256" key="3">
    <source>
        <dbReference type="ARBA" id="ARBA00022833"/>
    </source>
</evidence>
<evidence type="ECO:0000313" key="10">
    <source>
        <dbReference type="RefSeq" id="XP_007425988.1"/>
    </source>
</evidence>
<dbReference type="InterPro" id="IPR004939">
    <property type="entry name" value="APC_su10/DOC_dom"/>
</dbReference>
<dbReference type="SMART" id="SM01337">
    <property type="entry name" value="APC10"/>
    <property type="match status" value="1"/>
</dbReference>
<dbReference type="PROSITE" id="PS50135">
    <property type="entry name" value="ZF_ZZ_2"/>
    <property type="match status" value="2"/>
</dbReference>
<name>A0A9F2PMP2_PYTBI</name>
<evidence type="ECO:0000259" key="8">
    <source>
        <dbReference type="PROSITE" id="PS51284"/>
    </source>
</evidence>
<evidence type="ECO:0000256" key="4">
    <source>
        <dbReference type="PROSITE-ProRule" id="PRU00228"/>
    </source>
</evidence>
<feature type="domain" description="ZZ-type" evidence="6">
    <location>
        <begin position="1724"/>
        <end position="1779"/>
    </location>
</feature>
<dbReference type="Gene3D" id="2.60.120.290">
    <property type="entry name" value="Spermadhesin, CUB domain"/>
    <property type="match status" value="1"/>
</dbReference>
<feature type="domain" description="DOC" evidence="8">
    <location>
        <begin position="164"/>
        <end position="343"/>
    </location>
</feature>
<dbReference type="PROSITE" id="PS01357">
    <property type="entry name" value="ZF_ZZ_1"/>
    <property type="match status" value="1"/>
</dbReference>
<evidence type="ECO:0000259" key="6">
    <source>
        <dbReference type="PROSITE" id="PS50135"/>
    </source>
</evidence>
<dbReference type="SUPFAM" id="SSF57850">
    <property type="entry name" value="RING/U-box"/>
    <property type="match status" value="2"/>
</dbReference>
<dbReference type="InterPro" id="IPR043145">
    <property type="entry name" value="Znf_ZZ_sf"/>
</dbReference>
<evidence type="ECO:0000256" key="5">
    <source>
        <dbReference type="SAM" id="MobiDB-lite"/>
    </source>
</evidence>
<dbReference type="SUPFAM" id="SSF49785">
    <property type="entry name" value="Galactose-binding domain-like"/>
    <property type="match status" value="1"/>
</dbReference>
<dbReference type="PROSITE" id="PS51284">
    <property type="entry name" value="DOC"/>
    <property type="match status" value="1"/>
</dbReference>
<proteinExistence type="predicted"/>
<reference evidence="10" key="1">
    <citation type="submission" date="2025-08" db="UniProtKB">
        <authorList>
            <consortium name="RefSeq"/>
        </authorList>
    </citation>
    <scope>IDENTIFICATION</scope>
    <source>
        <tissue evidence="10">Liver</tissue>
    </source>
</reference>
<dbReference type="GeneID" id="103057570"/>
<dbReference type="PROSITE" id="PS50222">
    <property type="entry name" value="EF_HAND_2"/>
    <property type="match status" value="1"/>
</dbReference>
<evidence type="ECO:0000313" key="9">
    <source>
        <dbReference type="Proteomes" id="UP000695026"/>
    </source>
</evidence>